<organism evidence="1 2">
    <name type="scientific">Alkalicoccus saliphilus</name>
    <dbReference type="NCBI Taxonomy" id="200989"/>
    <lineage>
        <taxon>Bacteria</taxon>
        <taxon>Bacillati</taxon>
        <taxon>Bacillota</taxon>
        <taxon>Bacilli</taxon>
        <taxon>Bacillales</taxon>
        <taxon>Bacillaceae</taxon>
        <taxon>Alkalicoccus</taxon>
    </lineage>
</organism>
<dbReference type="RefSeq" id="WP_107585755.1">
    <property type="nucleotide sequence ID" value="NZ_PZJJ01000026.1"/>
</dbReference>
<dbReference type="PANTHER" id="PTHR38588:SF1">
    <property type="entry name" value="BLL0334 PROTEIN"/>
    <property type="match status" value="1"/>
</dbReference>
<dbReference type="AlphaFoldDB" id="A0A2T4U3P6"/>
<dbReference type="PANTHER" id="PTHR38588">
    <property type="entry name" value="BLL0334 PROTEIN"/>
    <property type="match status" value="1"/>
</dbReference>
<dbReference type="OrthoDB" id="9787428at2"/>
<comment type="caution">
    <text evidence="1">The sequence shown here is derived from an EMBL/GenBank/DDBJ whole genome shotgun (WGS) entry which is preliminary data.</text>
</comment>
<dbReference type="Gene3D" id="3.30.530.20">
    <property type="match status" value="1"/>
</dbReference>
<dbReference type="Proteomes" id="UP000240509">
    <property type="component" value="Unassembled WGS sequence"/>
</dbReference>
<dbReference type="Pfam" id="PF06240">
    <property type="entry name" value="COXG"/>
    <property type="match status" value="1"/>
</dbReference>
<proteinExistence type="predicted"/>
<dbReference type="SUPFAM" id="SSF55961">
    <property type="entry name" value="Bet v1-like"/>
    <property type="match status" value="1"/>
</dbReference>
<dbReference type="EMBL" id="PZJJ01000026">
    <property type="protein sequence ID" value="PTL38020.1"/>
    <property type="molecule type" value="Genomic_DNA"/>
</dbReference>
<evidence type="ECO:0000313" key="1">
    <source>
        <dbReference type="EMBL" id="PTL38020.1"/>
    </source>
</evidence>
<reference evidence="1 2" key="1">
    <citation type="submission" date="2018-03" db="EMBL/GenBank/DDBJ databases">
        <title>Alkalicoccus saliphilus sp. nov., isolated from a mineral pool.</title>
        <authorList>
            <person name="Zhao B."/>
        </authorList>
    </citation>
    <scope>NUCLEOTIDE SEQUENCE [LARGE SCALE GENOMIC DNA]</scope>
    <source>
        <strain evidence="1 2">6AG</strain>
    </source>
</reference>
<evidence type="ECO:0000313" key="2">
    <source>
        <dbReference type="Proteomes" id="UP000240509"/>
    </source>
</evidence>
<sequence length="152" mass="17031">MNGKGKIKLPGPREEVFESLFDPELLEESITGCRELVQLEDHKYRAELEIGIAGVRGKYSVILTMDETAPPHYCRMIVYGEGSPGTVDAEAEMKLSSHNEETTMLMYTYEAELGGKVASLNKTVLQGAAKVIISDFFRRSKKEIKKEQKENS</sequence>
<keyword evidence="2" id="KW-1185">Reference proteome</keyword>
<gene>
    <name evidence="1" type="ORF">C6Y45_13470</name>
</gene>
<dbReference type="InterPro" id="IPR023393">
    <property type="entry name" value="START-like_dom_sf"/>
</dbReference>
<name>A0A2T4U3P6_9BACI</name>
<accession>A0A2T4U3P6</accession>
<dbReference type="CDD" id="cd05018">
    <property type="entry name" value="CoxG"/>
    <property type="match status" value="1"/>
</dbReference>
<dbReference type="InterPro" id="IPR010419">
    <property type="entry name" value="CO_DH_gsu"/>
</dbReference>
<protein>
    <submittedName>
        <fullName evidence="1">Carbon monoxide dehydrogenase</fullName>
    </submittedName>
</protein>